<proteinExistence type="predicted"/>
<dbReference type="InParanoid" id="A0A1Y2GYF1"/>
<dbReference type="OrthoDB" id="2439141at2759"/>
<keyword evidence="2" id="KW-1185">Reference proteome</keyword>
<dbReference type="GeneID" id="33571300"/>
<protein>
    <submittedName>
        <fullName evidence="1">Uncharacterized protein</fullName>
    </submittedName>
</protein>
<gene>
    <name evidence="1" type="ORF">BCR41DRAFT_411696</name>
</gene>
<evidence type="ECO:0000313" key="2">
    <source>
        <dbReference type="Proteomes" id="UP000193648"/>
    </source>
</evidence>
<organism evidence="1 2">
    <name type="scientific">Lobosporangium transversale</name>
    <dbReference type="NCBI Taxonomy" id="64571"/>
    <lineage>
        <taxon>Eukaryota</taxon>
        <taxon>Fungi</taxon>
        <taxon>Fungi incertae sedis</taxon>
        <taxon>Mucoromycota</taxon>
        <taxon>Mortierellomycotina</taxon>
        <taxon>Mortierellomycetes</taxon>
        <taxon>Mortierellales</taxon>
        <taxon>Mortierellaceae</taxon>
        <taxon>Lobosporangium</taxon>
    </lineage>
</organism>
<sequence length="163" mass="18493">MAQEGSEEYLYNNVERQTRSNFDEEATYGKHAAVHPQFKSPFTSPVLLATLWHFKHQQKGWSGLKLAAYIFYELYSDKGVVLKKQVEDYLALIPHAKQGNGGIYKNLEQLVKVMKAEETRPVSAEVDKKLSGLADKIQTELTRINTGTITVNVEAQLKRILQP</sequence>
<comment type="caution">
    <text evidence="1">The sequence shown here is derived from an EMBL/GenBank/DDBJ whole genome shotgun (WGS) entry which is preliminary data.</text>
</comment>
<evidence type="ECO:0000313" key="1">
    <source>
        <dbReference type="EMBL" id="ORZ27319.1"/>
    </source>
</evidence>
<name>A0A1Y2GYF1_9FUNG</name>
<dbReference type="Proteomes" id="UP000193648">
    <property type="component" value="Unassembled WGS sequence"/>
</dbReference>
<reference evidence="1 2" key="1">
    <citation type="submission" date="2016-07" db="EMBL/GenBank/DDBJ databases">
        <title>Pervasive Adenine N6-methylation of Active Genes in Fungi.</title>
        <authorList>
            <consortium name="DOE Joint Genome Institute"/>
            <person name="Mondo S.J."/>
            <person name="Dannebaum R.O."/>
            <person name="Kuo R.C."/>
            <person name="Labutti K."/>
            <person name="Haridas S."/>
            <person name="Kuo A."/>
            <person name="Salamov A."/>
            <person name="Ahrendt S.R."/>
            <person name="Lipzen A."/>
            <person name="Sullivan W."/>
            <person name="Andreopoulos W.B."/>
            <person name="Clum A."/>
            <person name="Lindquist E."/>
            <person name="Daum C."/>
            <person name="Ramamoorthy G.K."/>
            <person name="Gryganskyi A."/>
            <person name="Culley D."/>
            <person name="Magnuson J.K."/>
            <person name="James T.Y."/>
            <person name="O'Malley M.A."/>
            <person name="Stajich J.E."/>
            <person name="Spatafora J.W."/>
            <person name="Visel A."/>
            <person name="Grigoriev I.V."/>
        </authorList>
    </citation>
    <scope>NUCLEOTIDE SEQUENCE [LARGE SCALE GENOMIC DNA]</scope>
    <source>
        <strain evidence="1 2">NRRL 3116</strain>
    </source>
</reference>
<dbReference type="AlphaFoldDB" id="A0A1Y2GYF1"/>
<dbReference type="RefSeq" id="XP_021885046.1">
    <property type="nucleotide sequence ID" value="XM_022029457.1"/>
</dbReference>
<accession>A0A1Y2GYF1</accession>
<dbReference type="EMBL" id="MCFF01000004">
    <property type="protein sequence ID" value="ORZ27319.1"/>
    <property type="molecule type" value="Genomic_DNA"/>
</dbReference>